<keyword evidence="1" id="KW-0812">Transmembrane</keyword>
<organism evidence="2 3">
    <name type="scientific">Secundilactobacillus malefermentans</name>
    <dbReference type="NCBI Taxonomy" id="176292"/>
    <lineage>
        <taxon>Bacteria</taxon>
        <taxon>Bacillati</taxon>
        <taxon>Bacillota</taxon>
        <taxon>Bacilli</taxon>
        <taxon>Lactobacillales</taxon>
        <taxon>Lactobacillaceae</taxon>
        <taxon>Secundilactobacillus</taxon>
    </lineage>
</organism>
<feature type="transmembrane region" description="Helical" evidence="1">
    <location>
        <begin position="175"/>
        <end position="196"/>
    </location>
</feature>
<evidence type="ECO:0000313" key="2">
    <source>
        <dbReference type="EMBL" id="TDG73220.1"/>
    </source>
</evidence>
<gene>
    <name evidence="2" type="ORF">C5L31_001729</name>
</gene>
<keyword evidence="1" id="KW-0472">Membrane</keyword>
<protein>
    <submittedName>
        <fullName evidence="2">Uncharacterized protein</fullName>
    </submittedName>
</protein>
<feature type="transmembrane region" description="Helical" evidence="1">
    <location>
        <begin position="28"/>
        <end position="46"/>
    </location>
</feature>
<dbReference type="AlphaFoldDB" id="A0A4R5NG29"/>
<feature type="transmembrane region" description="Helical" evidence="1">
    <location>
        <begin position="208"/>
        <end position="229"/>
    </location>
</feature>
<comment type="caution">
    <text evidence="2">The sequence shown here is derived from an EMBL/GenBank/DDBJ whole genome shotgun (WGS) entry which is preliminary data.</text>
</comment>
<evidence type="ECO:0000256" key="1">
    <source>
        <dbReference type="SAM" id="Phobius"/>
    </source>
</evidence>
<evidence type="ECO:0000313" key="3">
    <source>
        <dbReference type="Proteomes" id="UP000294854"/>
    </source>
</evidence>
<keyword evidence="1" id="KW-1133">Transmembrane helix</keyword>
<proteinExistence type="predicted"/>
<keyword evidence="3" id="KW-1185">Reference proteome</keyword>
<name>A0A4R5NG29_9LACO</name>
<reference evidence="2 3" key="1">
    <citation type="journal article" date="2019" name="Appl. Microbiol. Biotechnol.">
        <title>Uncovering carbohydrate metabolism through a genotype-phenotype association study of 56 lactic acid bacteria genomes.</title>
        <authorList>
            <person name="Buron-Moles G."/>
            <person name="Chailyan A."/>
            <person name="Dolejs I."/>
            <person name="Forster J."/>
            <person name="Miks M.H."/>
        </authorList>
    </citation>
    <scope>NUCLEOTIDE SEQUENCE [LARGE SCALE GENOMIC DNA]</scope>
    <source>
        <strain evidence="2 3">ATCC 49373</strain>
    </source>
</reference>
<feature type="transmembrane region" description="Helical" evidence="1">
    <location>
        <begin position="249"/>
        <end position="269"/>
    </location>
</feature>
<accession>A0A4R5NG29</accession>
<dbReference type="EMBL" id="PUFO01000089">
    <property type="protein sequence ID" value="TDG73220.1"/>
    <property type="molecule type" value="Genomic_DNA"/>
</dbReference>
<sequence>MIVIESDSRLSRRQDSSSGLRVQRRHPFFNFIWAIVLVAFATTLTIKSTVLSPKYVAQKVEQTSVMKSLATEINDDLNGAGVSQNLVTTGMVSTVFKTEVKSLLSGDETTDQTNQKIEAQFQQLVTNKAKTAGIDNQVSKTLVKTVANDLAKRFETKIQQKLSAYQNLYFQVNQYNFYLGVASVILTILMAVISILKHHFWRSLGPALFMAGILIAGLGVTVIINLPSFEASASQFEAQMMSTVGESSIVTLAFVGVMTGLVGLIVMLGHRVFRKS</sequence>
<dbReference type="Proteomes" id="UP000294854">
    <property type="component" value="Unassembled WGS sequence"/>
</dbReference>